<evidence type="ECO:0000256" key="3">
    <source>
        <dbReference type="ARBA" id="ARBA00022737"/>
    </source>
</evidence>
<keyword evidence="4" id="KW-1133">Transmembrane helix</keyword>
<dbReference type="Gene3D" id="3.80.10.10">
    <property type="entry name" value="Ribonuclease Inhibitor"/>
    <property type="match status" value="1"/>
</dbReference>
<keyword evidence="3" id="KW-0677">Repeat</keyword>
<sequence>MAMKQLIHVVSFYFIIIVTLLTIQAFAPSSGCPPKENIFPQCTCTSGIVISCKVGKIDEIPLWAFRGYTISRLELTTYQENDKFFPHSFMGLTIKFIELKSFQLKTLSLMEDFQGLEKSLTGLSVVTSKVDNITASELKQISQEFSLLVTLNMEGSKCLVNTAIQYIGIPNLKNFICTGRSGNENFKTVPSHLLADFTKLEKVELSGIGFQSIENNVFPSDARYLRIINLRDNNLQELDIHLFQRLPVLKEVYLQGNKLTSIDKSVFQPVWNQLTHLYLNCNSVVCDCQVAWILFSPKKPANFIPPTCHGQSKIPNTAKFAGLILTDIDLEDLCPNWGQYF</sequence>
<dbReference type="PANTHER" id="PTHR24369">
    <property type="entry name" value="ANTIGEN BSP, PUTATIVE-RELATED"/>
    <property type="match status" value="1"/>
</dbReference>
<keyword evidence="5" id="KW-1185">Reference proteome</keyword>
<evidence type="ECO:0000256" key="2">
    <source>
        <dbReference type="ARBA" id="ARBA00022729"/>
    </source>
</evidence>
<evidence type="ECO:0000313" key="5">
    <source>
        <dbReference type="Proteomes" id="UP000694941"/>
    </source>
</evidence>
<dbReference type="Proteomes" id="UP000694941">
    <property type="component" value="Unplaced"/>
</dbReference>
<organism evidence="5 6">
    <name type="scientific">Limulus polyphemus</name>
    <name type="common">Atlantic horseshoe crab</name>
    <dbReference type="NCBI Taxonomy" id="6850"/>
    <lineage>
        <taxon>Eukaryota</taxon>
        <taxon>Metazoa</taxon>
        <taxon>Ecdysozoa</taxon>
        <taxon>Arthropoda</taxon>
        <taxon>Chelicerata</taxon>
        <taxon>Merostomata</taxon>
        <taxon>Xiphosura</taxon>
        <taxon>Limulidae</taxon>
        <taxon>Limulus</taxon>
    </lineage>
</organism>
<protein>
    <submittedName>
        <fullName evidence="6">Leucine-rich repeats and immunoglobulin-like domains protein sma-10</fullName>
    </submittedName>
</protein>
<evidence type="ECO:0000313" key="6">
    <source>
        <dbReference type="RefSeq" id="XP_022238535.1"/>
    </source>
</evidence>
<evidence type="ECO:0000256" key="1">
    <source>
        <dbReference type="ARBA" id="ARBA00022614"/>
    </source>
</evidence>
<dbReference type="GeneID" id="111085225"/>
<dbReference type="InterPro" id="IPR050541">
    <property type="entry name" value="LRR_TM_domain-containing"/>
</dbReference>
<dbReference type="InterPro" id="IPR001611">
    <property type="entry name" value="Leu-rich_rpt"/>
</dbReference>
<keyword evidence="2" id="KW-0732">Signal</keyword>
<keyword evidence="4" id="KW-0812">Transmembrane</keyword>
<dbReference type="Pfam" id="PF13855">
    <property type="entry name" value="LRR_8"/>
    <property type="match status" value="1"/>
</dbReference>
<dbReference type="RefSeq" id="XP_022238535.1">
    <property type="nucleotide sequence ID" value="XM_022382827.1"/>
</dbReference>
<proteinExistence type="predicted"/>
<reference evidence="6" key="1">
    <citation type="submission" date="2025-08" db="UniProtKB">
        <authorList>
            <consortium name="RefSeq"/>
        </authorList>
    </citation>
    <scope>IDENTIFICATION</scope>
    <source>
        <tissue evidence="6">Muscle</tissue>
    </source>
</reference>
<keyword evidence="1" id="KW-0433">Leucine-rich repeat</keyword>
<keyword evidence="4" id="KW-0472">Membrane</keyword>
<gene>
    <name evidence="6" type="primary">LOC111085225</name>
</gene>
<name>A0ABM1S4I0_LIMPO</name>
<dbReference type="PANTHER" id="PTHR24369:SF210">
    <property type="entry name" value="CHAOPTIN-RELATED"/>
    <property type="match status" value="1"/>
</dbReference>
<feature type="transmembrane region" description="Helical" evidence="4">
    <location>
        <begin position="7"/>
        <end position="27"/>
    </location>
</feature>
<dbReference type="InterPro" id="IPR032675">
    <property type="entry name" value="LRR_dom_sf"/>
</dbReference>
<dbReference type="SUPFAM" id="SSF52058">
    <property type="entry name" value="L domain-like"/>
    <property type="match status" value="1"/>
</dbReference>
<accession>A0ABM1S4I0</accession>
<evidence type="ECO:0000256" key="4">
    <source>
        <dbReference type="SAM" id="Phobius"/>
    </source>
</evidence>